<dbReference type="PANTHER" id="PTHR20898">
    <property type="entry name" value="DAEDALUS ON 3-RELATED-RELATED"/>
    <property type="match status" value="1"/>
</dbReference>
<sequence>MKCLFIFLLIFYFTNAQRLANDEDRKDCKCLIRFRAVQCKSYNESLAKIKFCYVKAYSRTITTLNIGTELMGSTNSLFVRMVSFYRYGTIYREIMDTKWIDWCAIMKGADYNLFLKLALDGIKKSVPGMFHPCPYGGLIEYYNITLDLKVTSSVTIS</sequence>
<evidence type="ECO:0000256" key="1">
    <source>
        <dbReference type="SAM" id="SignalP"/>
    </source>
</evidence>
<feature type="signal peptide" evidence="1">
    <location>
        <begin position="1"/>
        <end position="16"/>
    </location>
</feature>
<feature type="chain" id="PRO_5039888663" evidence="1">
    <location>
        <begin position="17"/>
        <end position="157"/>
    </location>
</feature>
<dbReference type="Proteomes" id="UP001107558">
    <property type="component" value="Chromosome 4"/>
</dbReference>
<organism evidence="2 3">
    <name type="scientific">Polypedilum vanderplanki</name>
    <name type="common">Sleeping chironomid midge</name>
    <dbReference type="NCBI Taxonomy" id="319348"/>
    <lineage>
        <taxon>Eukaryota</taxon>
        <taxon>Metazoa</taxon>
        <taxon>Ecdysozoa</taxon>
        <taxon>Arthropoda</taxon>
        <taxon>Hexapoda</taxon>
        <taxon>Insecta</taxon>
        <taxon>Pterygota</taxon>
        <taxon>Neoptera</taxon>
        <taxon>Endopterygota</taxon>
        <taxon>Diptera</taxon>
        <taxon>Nematocera</taxon>
        <taxon>Chironomoidea</taxon>
        <taxon>Chironomidae</taxon>
        <taxon>Chironominae</taxon>
        <taxon>Polypedilum</taxon>
        <taxon>Polypedilum</taxon>
    </lineage>
</organism>
<name>A0A9J6BJ03_POLVA</name>
<gene>
    <name evidence="2" type="ORF">PVAND_017285</name>
</gene>
<evidence type="ECO:0000313" key="2">
    <source>
        <dbReference type="EMBL" id="KAG5669398.1"/>
    </source>
</evidence>
<dbReference type="AlphaFoldDB" id="A0A9J6BJ03"/>
<keyword evidence="1" id="KW-0732">Signal</keyword>
<keyword evidence="3" id="KW-1185">Reference proteome</keyword>
<dbReference type="PANTHER" id="PTHR20898:SF0">
    <property type="entry name" value="DAEDALUS ON 3-RELATED"/>
    <property type="match status" value="1"/>
</dbReference>
<comment type="caution">
    <text evidence="2">The sequence shown here is derived from an EMBL/GenBank/DDBJ whole genome shotgun (WGS) entry which is preliminary data.</text>
</comment>
<evidence type="ECO:0000313" key="3">
    <source>
        <dbReference type="Proteomes" id="UP001107558"/>
    </source>
</evidence>
<reference evidence="2" key="1">
    <citation type="submission" date="2021-03" db="EMBL/GenBank/DDBJ databases">
        <title>Chromosome level genome of the anhydrobiotic midge Polypedilum vanderplanki.</title>
        <authorList>
            <person name="Yoshida Y."/>
            <person name="Kikawada T."/>
            <person name="Gusev O."/>
        </authorList>
    </citation>
    <scope>NUCLEOTIDE SEQUENCE</scope>
    <source>
        <strain evidence="2">NIAS01</strain>
        <tissue evidence="2">Whole body or cell culture</tissue>
    </source>
</reference>
<accession>A0A9J6BJ03</accession>
<dbReference type="EMBL" id="JADBJN010000004">
    <property type="protein sequence ID" value="KAG5669398.1"/>
    <property type="molecule type" value="Genomic_DNA"/>
</dbReference>
<proteinExistence type="predicted"/>
<protein>
    <submittedName>
        <fullName evidence="2">Uncharacterized protein</fullName>
    </submittedName>
</protein>